<evidence type="ECO:0008006" key="4">
    <source>
        <dbReference type="Google" id="ProtNLM"/>
    </source>
</evidence>
<feature type="compositionally biased region" description="Polar residues" evidence="1">
    <location>
        <begin position="35"/>
        <end position="45"/>
    </location>
</feature>
<keyword evidence="3" id="KW-1185">Reference proteome</keyword>
<dbReference type="Gene3D" id="3.40.50.1820">
    <property type="entry name" value="alpha/beta hydrolase"/>
    <property type="match status" value="1"/>
</dbReference>
<name>A0A917IZQ6_9BACT</name>
<dbReference type="AlphaFoldDB" id="A0A917IZQ6"/>
<gene>
    <name evidence="2" type="ORF">GCM10011379_36390</name>
</gene>
<sequence length="364" mass="39943">MFLYLYFTPEPITIDMKPVFLLSLLFVCACACTKSSTANDDSSGTTDDDLAGPVSRPSGGYGKDGNYTVAKVSFASPTYTGKLVEVFYPKEATGPVPVIFYSHPYGGEESSYNIGLYGFIAKKGYAVVFAPYPTTGVSIDDRYNTLWQSFKKAVANYPNMLDTRKVGFMGHSFGGGASFALGHRAFTQEGWGANGRFLFVMAQWYAHQLTDSMLQSFPANTRLITEVFNDDVTNDHRLAIDIFKNINIPAAEKDYILVKKTELPGYTYTAGHDLPNTRNAYDAYDYYVVYRLLDALADYSFNGNAAAKNTALGNGSAAQVTLPSYNGQALTPLTVTDNPTPLFLQSKYLFPCGSTDNPRKSNCQ</sequence>
<dbReference type="EMBL" id="BMIB01000003">
    <property type="protein sequence ID" value="GGH74119.1"/>
    <property type="molecule type" value="Genomic_DNA"/>
</dbReference>
<protein>
    <recommendedName>
        <fullName evidence="4">Alpha/beta hydrolase family protein</fullName>
    </recommendedName>
</protein>
<reference evidence="2" key="2">
    <citation type="submission" date="2020-09" db="EMBL/GenBank/DDBJ databases">
        <authorList>
            <person name="Sun Q."/>
            <person name="Zhou Y."/>
        </authorList>
    </citation>
    <scope>NUCLEOTIDE SEQUENCE</scope>
    <source>
        <strain evidence="2">CGMCC 1.15290</strain>
    </source>
</reference>
<accession>A0A917IZQ6</accession>
<feature type="region of interest" description="Disordered" evidence="1">
    <location>
        <begin position="35"/>
        <end position="59"/>
    </location>
</feature>
<proteinExistence type="predicted"/>
<evidence type="ECO:0000313" key="3">
    <source>
        <dbReference type="Proteomes" id="UP000627292"/>
    </source>
</evidence>
<dbReference type="SUPFAM" id="SSF53474">
    <property type="entry name" value="alpha/beta-Hydrolases"/>
    <property type="match status" value="1"/>
</dbReference>
<evidence type="ECO:0000256" key="1">
    <source>
        <dbReference type="SAM" id="MobiDB-lite"/>
    </source>
</evidence>
<dbReference type="Proteomes" id="UP000627292">
    <property type="component" value="Unassembled WGS sequence"/>
</dbReference>
<comment type="caution">
    <text evidence="2">The sequence shown here is derived from an EMBL/GenBank/DDBJ whole genome shotgun (WGS) entry which is preliminary data.</text>
</comment>
<dbReference type="InterPro" id="IPR029058">
    <property type="entry name" value="AB_hydrolase_fold"/>
</dbReference>
<reference evidence="2" key="1">
    <citation type="journal article" date="2014" name="Int. J. Syst. Evol. Microbiol.">
        <title>Complete genome sequence of Corynebacterium casei LMG S-19264T (=DSM 44701T), isolated from a smear-ripened cheese.</title>
        <authorList>
            <consortium name="US DOE Joint Genome Institute (JGI-PGF)"/>
            <person name="Walter F."/>
            <person name="Albersmeier A."/>
            <person name="Kalinowski J."/>
            <person name="Ruckert C."/>
        </authorList>
    </citation>
    <scope>NUCLEOTIDE SEQUENCE</scope>
    <source>
        <strain evidence="2">CGMCC 1.15290</strain>
    </source>
</reference>
<evidence type="ECO:0000313" key="2">
    <source>
        <dbReference type="EMBL" id="GGH74119.1"/>
    </source>
</evidence>
<organism evidence="2 3">
    <name type="scientific">Filimonas zeae</name>
    <dbReference type="NCBI Taxonomy" id="1737353"/>
    <lineage>
        <taxon>Bacteria</taxon>
        <taxon>Pseudomonadati</taxon>
        <taxon>Bacteroidota</taxon>
        <taxon>Chitinophagia</taxon>
        <taxon>Chitinophagales</taxon>
        <taxon>Chitinophagaceae</taxon>
        <taxon>Filimonas</taxon>
    </lineage>
</organism>